<protein>
    <submittedName>
        <fullName evidence="1">Uncharacterized protein</fullName>
    </submittedName>
</protein>
<evidence type="ECO:0000313" key="2">
    <source>
        <dbReference type="Proteomes" id="UP000248817"/>
    </source>
</evidence>
<reference evidence="1 2" key="1">
    <citation type="submission" date="2018-02" db="EMBL/GenBank/DDBJ databases">
        <title>The genomes of Aspergillus section Nigri reveals drivers in fungal speciation.</title>
        <authorList>
            <consortium name="DOE Joint Genome Institute"/>
            <person name="Vesth T.C."/>
            <person name="Nybo J."/>
            <person name="Theobald S."/>
            <person name="Brandl J."/>
            <person name="Frisvad J.C."/>
            <person name="Nielsen K.F."/>
            <person name="Lyhne E.K."/>
            <person name="Kogle M.E."/>
            <person name="Kuo A."/>
            <person name="Riley R."/>
            <person name="Clum A."/>
            <person name="Nolan M."/>
            <person name="Lipzen A."/>
            <person name="Salamov A."/>
            <person name="Henrissat B."/>
            <person name="Wiebenga A."/>
            <person name="De vries R.P."/>
            <person name="Grigoriev I.V."/>
            <person name="Mortensen U.H."/>
            <person name="Andersen M.R."/>
            <person name="Baker S.E."/>
        </authorList>
    </citation>
    <scope>NUCLEOTIDE SEQUENCE [LARGE SCALE GENOMIC DNA]</scope>
    <source>
        <strain evidence="1 2">CBS 114.80</strain>
    </source>
</reference>
<accession>A0A2V5HWA0</accession>
<dbReference type="AlphaFoldDB" id="A0A2V5HWA0"/>
<name>A0A2V5HWA0_9EURO</name>
<evidence type="ECO:0000313" key="1">
    <source>
        <dbReference type="EMBL" id="PYI25873.1"/>
    </source>
</evidence>
<keyword evidence="2" id="KW-1185">Reference proteome</keyword>
<dbReference type="Proteomes" id="UP000248817">
    <property type="component" value="Unassembled WGS sequence"/>
</dbReference>
<sequence>MATSNDTSQIILASIDLGGLDSSRASWRYAAVRDFVHRKRSYELIESIARYFVEEASIANFYIWCGYREAEGTWKVLILFFEPAISEEAVVEARQAILSRFVSRYLRAEVSPEMNQTLPTLAQLPFRTLMTWESPEGWDSMTKLVGFRGQFFLPMNGGVVDVIEYLACLRDTSYGAIGGWILRAIVAVFACFPIPLAELAELTLDEVILKMKQ</sequence>
<proteinExistence type="predicted"/>
<dbReference type="EMBL" id="KZ825622">
    <property type="protein sequence ID" value="PYI25873.1"/>
    <property type="molecule type" value="Genomic_DNA"/>
</dbReference>
<organism evidence="1 2">
    <name type="scientific">Aspergillus indologenus CBS 114.80</name>
    <dbReference type="NCBI Taxonomy" id="1450541"/>
    <lineage>
        <taxon>Eukaryota</taxon>
        <taxon>Fungi</taxon>
        <taxon>Dikarya</taxon>
        <taxon>Ascomycota</taxon>
        <taxon>Pezizomycotina</taxon>
        <taxon>Eurotiomycetes</taxon>
        <taxon>Eurotiomycetidae</taxon>
        <taxon>Eurotiales</taxon>
        <taxon>Aspergillaceae</taxon>
        <taxon>Aspergillus</taxon>
        <taxon>Aspergillus subgen. Circumdati</taxon>
    </lineage>
</organism>
<gene>
    <name evidence="1" type="ORF">BP00DRAFT_451727</name>
</gene>